<dbReference type="PANTHER" id="PTHR12289">
    <property type="entry name" value="METAXIN RELATED"/>
    <property type="match status" value="1"/>
</dbReference>
<evidence type="ECO:0000313" key="4">
    <source>
        <dbReference type="EMBL" id="KAF2725840.1"/>
    </source>
</evidence>
<dbReference type="Pfam" id="PF17171">
    <property type="entry name" value="GST_C_6"/>
    <property type="match status" value="1"/>
</dbReference>
<organism evidence="4 5">
    <name type="scientific">Polychaeton citri CBS 116435</name>
    <dbReference type="NCBI Taxonomy" id="1314669"/>
    <lineage>
        <taxon>Eukaryota</taxon>
        <taxon>Fungi</taxon>
        <taxon>Dikarya</taxon>
        <taxon>Ascomycota</taxon>
        <taxon>Pezizomycotina</taxon>
        <taxon>Dothideomycetes</taxon>
        <taxon>Dothideomycetidae</taxon>
        <taxon>Capnodiales</taxon>
        <taxon>Capnodiaceae</taxon>
        <taxon>Polychaeton</taxon>
    </lineage>
</organism>
<dbReference type="PANTHER" id="PTHR12289:SF44">
    <property type="entry name" value="OUTER MEMBRANE PROTEIN (SAM35), PUTATIVE (AFU_ORTHOLOGUE AFUA_1G13180)-RELATED"/>
    <property type="match status" value="1"/>
</dbReference>
<sequence>MSDDTDSQNASSSTKTTRDGSPTPKTTAQQVRSIFSIPPGLRRVFDKYPLVSYEGNDAPIRAPRTAHHHVLHIFTSEESAKSSKPSFNPSCLRYQTYLKFTRLEFLTTPSSNHASPSGSLPFLLPALSEKHGPLKLQEPVSANKLRKWLKNCKEAKPVEEPEDVRYEAYASLVEDRIRKAWLYQLYLEPSNRSVVNRLYVSPCSSNTFVQLTIHHQLRNAAIAQLSTTSSTIVESELLRNADEAFSALSVLLGEDEYFFGQQGPGLFDASLFAYTHLILSDDAISWKTNRLGEVLKKYSNVMRHQQRITELYY</sequence>
<dbReference type="GO" id="GO:0001401">
    <property type="term" value="C:SAM complex"/>
    <property type="evidence" value="ECO:0007669"/>
    <property type="project" value="TreeGrafter"/>
</dbReference>
<feature type="domain" description="Thioredoxin-like fold" evidence="3">
    <location>
        <begin position="89"/>
        <end position="191"/>
    </location>
</feature>
<proteinExistence type="predicted"/>
<feature type="region of interest" description="Disordered" evidence="1">
    <location>
        <begin position="1"/>
        <end position="32"/>
    </location>
</feature>
<accession>A0A9P4QGI0</accession>
<dbReference type="Pfam" id="PF17172">
    <property type="entry name" value="GST_N_4"/>
    <property type="match status" value="1"/>
</dbReference>
<feature type="compositionally biased region" description="Polar residues" evidence="1">
    <location>
        <begin position="7"/>
        <end position="32"/>
    </location>
</feature>
<dbReference type="Proteomes" id="UP000799441">
    <property type="component" value="Unassembled WGS sequence"/>
</dbReference>
<dbReference type="InterPro" id="IPR033468">
    <property type="entry name" value="Metaxin_GST"/>
</dbReference>
<dbReference type="EMBL" id="MU003766">
    <property type="protein sequence ID" value="KAF2725840.1"/>
    <property type="molecule type" value="Genomic_DNA"/>
</dbReference>
<protein>
    <recommendedName>
        <fullName evidence="6">Mitochondrial outer membrane protein</fullName>
    </recommendedName>
</protein>
<dbReference type="AlphaFoldDB" id="A0A9P4QGI0"/>
<dbReference type="InterPro" id="IPR012336">
    <property type="entry name" value="Thioredoxin-like_fold"/>
</dbReference>
<gene>
    <name evidence="4" type="ORF">K431DRAFT_238014</name>
</gene>
<comment type="caution">
    <text evidence="4">The sequence shown here is derived from an EMBL/GenBank/DDBJ whole genome shotgun (WGS) entry which is preliminary data.</text>
</comment>
<evidence type="ECO:0000259" key="2">
    <source>
        <dbReference type="Pfam" id="PF17171"/>
    </source>
</evidence>
<dbReference type="InterPro" id="IPR050931">
    <property type="entry name" value="Mito_Protein_Transport_Metaxin"/>
</dbReference>
<feature type="domain" description="Metaxin glutathione S-transferase" evidence="2">
    <location>
        <begin position="241"/>
        <end position="308"/>
    </location>
</feature>
<dbReference type="OrthoDB" id="198787at2759"/>
<evidence type="ECO:0000313" key="5">
    <source>
        <dbReference type="Proteomes" id="UP000799441"/>
    </source>
</evidence>
<evidence type="ECO:0000256" key="1">
    <source>
        <dbReference type="SAM" id="MobiDB-lite"/>
    </source>
</evidence>
<evidence type="ECO:0008006" key="6">
    <source>
        <dbReference type="Google" id="ProtNLM"/>
    </source>
</evidence>
<dbReference type="GO" id="GO:0007005">
    <property type="term" value="P:mitochondrion organization"/>
    <property type="evidence" value="ECO:0007669"/>
    <property type="project" value="TreeGrafter"/>
</dbReference>
<evidence type="ECO:0000259" key="3">
    <source>
        <dbReference type="Pfam" id="PF17172"/>
    </source>
</evidence>
<keyword evidence="5" id="KW-1185">Reference proteome</keyword>
<reference evidence="4" key="1">
    <citation type="journal article" date="2020" name="Stud. Mycol.">
        <title>101 Dothideomycetes genomes: a test case for predicting lifestyles and emergence of pathogens.</title>
        <authorList>
            <person name="Haridas S."/>
            <person name="Albert R."/>
            <person name="Binder M."/>
            <person name="Bloem J."/>
            <person name="Labutti K."/>
            <person name="Salamov A."/>
            <person name="Andreopoulos B."/>
            <person name="Baker S."/>
            <person name="Barry K."/>
            <person name="Bills G."/>
            <person name="Bluhm B."/>
            <person name="Cannon C."/>
            <person name="Castanera R."/>
            <person name="Culley D."/>
            <person name="Daum C."/>
            <person name="Ezra D."/>
            <person name="Gonzalez J."/>
            <person name="Henrissat B."/>
            <person name="Kuo A."/>
            <person name="Liang C."/>
            <person name="Lipzen A."/>
            <person name="Lutzoni F."/>
            <person name="Magnuson J."/>
            <person name="Mondo S."/>
            <person name="Nolan M."/>
            <person name="Ohm R."/>
            <person name="Pangilinan J."/>
            <person name="Park H.-J."/>
            <person name="Ramirez L."/>
            <person name="Alfaro M."/>
            <person name="Sun H."/>
            <person name="Tritt A."/>
            <person name="Yoshinaga Y."/>
            <person name="Zwiers L.-H."/>
            <person name="Turgeon B."/>
            <person name="Goodwin S."/>
            <person name="Spatafora J."/>
            <person name="Crous P."/>
            <person name="Grigoriev I."/>
        </authorList>
    </citation>
    <scope>NUCLEOTIDE SEQUENCE</scope>
    <source>
        <strain evidence="4">CBS 116435</strain>
    </source>
</reference>
<name>A0A9P4QGI0_9PEZI</name>